<dbReference type="GO" id="GO:0043024">
    <property type="term" value="F:ribosomal small subunit binding"/>
    <property type="evidence" value="ECO:0007669"/>
    <property type="project" value="TreeGrafter"/>
</dbReference>
<dbReference type="InterPro" id="IPR036567">
    <property type="entry name" value="RHF-like"/>
</dbReference>
<evidence type="ECO:0000313" key="2">
    <source>
        <dbReference type="EMBL" id="KKU21886.1"/>
    </source>
</evidence>
<comment type="caution">
    <text evidence="2">The sequence shown here is derived from an EMBL/GenBank/DDBJ whole genome shotgun (WGS) entry which is preliminary data.</text>
</comment>
<evidence type="ECO:0000313" key="3">
    <source>
        <dbReference type="Proteomes" id="UP000034107"/>
    </source>
</evidence>
<keyword evidence="1" id="KW-0810">Translation regulation</keyword>
<gene>
    <name evidence="2" type="ORF">UX31_C0010G0017</name>
</gene>
<dbReference type="GO" id="GO:0022627">
    <property type="term" value="C:cytosolic small ribosomal subunit"/>
    <property type="evidence" value="ECO:0007669"/>
    <property type="project" value="TreeGrafter"/>
</dbReference>
<dbReference type="EMBL" id="LCLS01000010">
    <property type="protein sequence ID" value="KKU21886.1"/>
    <property type="molecule type" value="Genomic_DNA"/>
</dbReference>
<protein>
    <submittedName>
        <fullName evidence="2">Ribosome-associated protein Y</fullName>
    </submittedName>
</protein>
<accession>A0A0G1NN63</accession>
<organism evidence="2 3">
    <name type="scientific">Candidatus Nomurabacteria bacterium GW2011_GWA1_46_11</name>
    <dbReference type="NCBI Taxonomy" id="1618732"/>
    <lineage>
        <taxon>Bacteria</taxon>
        <taxon>Candidatus Nomuraibacteriota</taxon>
    </lineage>
</organism>
<reference evidence="2 3" key="1">
    <citation type="journal article" date="2015" name="Nature">
        <title>rRNA introns, odd ribosomes, and small enigmatic genomes across a large radiation of phyla.</title>
        <authorList>
            <person name="Brown C.T."/>
            <person name="Hug L.A."/>
            <person name="Thomas B.C."/>
            <person name="Sharon I."/>
            <person name="Castelle C.J."/>
            <person name="Singh A."/>
            <person name="Wilkins M.J."/>
            <person name="Williams K.H."/>
            <person name="Banfield J.F."/>
        </authorList>
    </citation>
    <scope>NUCLEOTIDE SEQUENCE [LARGE SCALE GENOMIC DNA]</scope>
</reference>
<dbReference type="NCBIfam" id="TIGR00741">
    <property type="entry name" value="yfiA"/>
    <property type="match status" value="1"/>
</dbReference>
<evidence type="ECO:0000256" key="1">
    <source>
        <dbReference type="ARBA" id="ARBA00022845"/>
    </source>
</evidence>
<proteinExistence type="predicted"/>
<name>A0A0G1NN63_9BACT</name>
<dbReference type="Gene3D" id="3.30.160.100">
    <property type="entry name" value="Ribosome hibernation promotion factor-like"/>
    <property type="match status" value="1"/>
</dbReference>
<dbReference type="PANTHER" id="PTHR33231:SF1">
    <property type="entry name" value="30S RIBOSOMAL PROTEIN"/>
    <property type="match status" value="1"/>
</dbReference>
<dbReference type="AlphaFoldDB" id="A0A0G1NN63"/>
<dbReference type="PANTHER" id="PTHR33231">
    <property type="entry name" value="30S RIBOSOMAL PROTEIN"/>
    <property type="match status" value="1"/>
</dbReference>
<dbReference type="InterPro" id="IPR050574">
    <property type="entry name" value="HPF/YfiA_ribosome-assoc"/>
</dbReference>
<dbReference type="Proteomes" id="UP000034107">
    <property type="component" value="Unassembled WGS sequence"/>
</dbReference>
<dbReference type="GO" id="GO:0045900">
    <property type="term" value="P:negative regulation of translational elongation"/>
    <property type="evidence" value="ECO:0007669"/>
    <property type="project" value="TreeGrafter"/>
</dbReference>
<sequence length="104" mass="12196">MRIDIKSRELDLTEPLKKYIDTRIGSLDKYLKRFNEGLVRAEVEVARSTQHHRHGDVYYAEVNLTLPGKLLRATHEGGDVRECIDKVKDTLQREIDKYKDQLEN</sequence>
<dbReference type="Pfam" id="PF02482">
    <property type="entry name" value="Ribosomal_S30AE"/>
    <property type="match status" value="1"/>
</dbReference>
<dbReference type="InterPro" id="IPR003489">
    <property type="entry name" value="RHF/RaiA"/>
</dbReference>
<dbReference type="SUPFAM" id="SSF69754">
    <property type="entry name" value="Ribosome binding protein Y (YfiA homologue)"/>
    <property type="match status" value="1"/>
</dbReference>